<sequence>MTWLRGVLDDIAGEAPRVDLAEEALRMHERRRRTSAALIAAATVVVVVVGATATVRLLPVETERPAAPNKPEKVSELPAKGVGPLSHAYRTFCHPVSGKTPDDCRDGRWRVVTQDGQTYHLSAAAGNGTVAITTDGRKIAYYLTKSRTFQVRDLASGAETVAPVRIPPAWLGSVPRLLLSDDGRFLAFTKKPALDDPAMLIDLREQMTRPLPNGWVPVGLSADGSAITLMDYSPKSRLRTMTRLWTTATAGNSSTVDIRGSYLLGPPAPGRTMIAALENRLTMTDSCVPAPLVQFDVTTGKVLRKVALRGVPMNTHRVFLRGWLSPTEITAVAMPLPACTKPGPDVPNDDIGPSEDPPYQTITSYAVDVQTGKARKLPATYSAQGTFDLVLPGPPGSI</sequence>
<keyword evidence="1" id="KW-0812">Transmembrane</keyword>
<dbReference type="RefSeq" id="WP_155341156.1">
    <property type="nucleotide sequence ID" value="NZ_BAAABN010000040.1"/>
</dbReference>
<feature type="transmembrane region" description="Helical" evidence="1">
    <location>
        <begin position="36"/>
        <end position="58"/>
    </location>
</feature>
<dbReference type="InterPro" id="IPR011044">
    <property type="entry name" value="Quino_amine_DH_bsu"/>
</dbReference>
<keyword evidence="1" id="KW-0472">Membrane</keyword>
<keyword evidence="1" id="KW-1133">Transmembrane helix</keyword>
<comment type="caution">
    <text evidence="2">The sequence shown here is derived from an EMBL/GenBank/DDBJ whole genome shotgun (WGS) entry which is preliminary data.</text>
</comment>
<proteinExistence type="predicted"/>
<organism evidence="2 3">
    <name type="scientific">Acrocarpospora corrugata</name>
    <dbReference type="NCBI Taxonomy" id="35763"/>
    <lineage>
        <taxon>Bacteria</taxon>
        <taxon>Bacillati</taxon>
        <taxon>Actinomycetota</taxon>
        <taxon>Actinomycetes</taxon>
        <taxon>Streptosporangiales</taxon>
        <taxon>Streptosporangiaceae</taxon>
        <taxon>Acrocarpospora</taxon>
    </lineage>
</organism>
<evidence type="ECO:0000313" key="3">
    <source>
        <dbReference type="Proteomes" id="UP000334990"/>
    </source>
</evidence>
<name>A0A5M3WDG1_9ACTN</name>
<dbReference type="EMBL" id="BLAD01000093">
    <property type="protein sequence ID" value="GES05121.1"/>
    <property type="molecule type" value="Genomic_DNA"/>
</dbReference>
<protein>
    <recommendedName>
        <fullName evidence="4">Lipoprotein LpqB beta-propeller domain-containing protein</fullName>
    </recommendedName>
</protein>
<evidence type="ECO:0000256" key="1">
    <source>
        <dbReference type="SAM" id="Phobius"/>
    </source>
</evidence>
<dbReference type="SUPFAM" id="SSF50969">
    <property type="entry name" value="YVTN repeat-like/Quinoprotein amine dehydrogenase"/>
    <property type="match status" value="1"/>
</dbReference>
<dbReference type="OrthoDB" id="3541604at2"/>
<evidence type="ECO:0000313" key="2">
    <source>
        <dbReference type="EMBL" id="GES05121.1"/>
    </source>
</evidence>
<reference evidence="2 3" key="1">
    <citation type="submission" date="2019-10" db="EMBL/GenBank/DDBJ databases">
        <title>Whole genome shotgun sequence of Acrocarpospora corrugata NBRC 13972.</title>
        <authorList>
            <person name="Ichikawa N."/>
            <person name="Kimura A."/>
            <person name="Kitahashi Y."/>
            <person name="Komaki H."/>
            <person name="Oguchi A."/>
        </authorList>
    </citation>
    <scope>NUCLEOTIDE SEQUENCE [LARGE SCALE GENOMIC DNA]</scope>
    <source>
        <strain evidence="2 3">NBRC 13972</strain>
    </source>
</reference>
<keyword evidence="3" id="KW-1185">Reference proteome</keyword>
<dbReference type="Proteomes" id="UP000334990">
    <property type="component" value="Unassembled WGS sequence"/>
</dbReference>
<gene>
    <name evidence="2" type="ORF">Acor_71890</name>
</gene>
<accession>A0A5M3WDG1</accession>
<evidence type="ECO:0008006" key="4">
    <source>
        <dbReference type="Google" id="ProtNLM"/>
    </source>
</evidence>
<dbReference type="AlphaFoldDB" id="A0A5M3WDG1"/>